<dbReference type="Proteomes" id="UP000515162">
    <property type="component" value="Chromosome 3R"/>
</dbReference>
<dbReference type="GeneID" id="117143848"/>
<proteinExistence type="predicted"/>
<sequence>MHKSLRLKHMPTQHTQIHPTLLRMYLMDSRPHNDRSANGHCHQRRNVYMTLGQETPTPPDWVIRARLSKELTHSRVGNTALRNFDPKIHPLMSLRRSTYGLTLTLVVFKTLCISFSQQRSNCDPS</sequence>
<evidence type="ECO:0000313" key="2">
    <source>
        <dbReference type="RefSeq" id="XP_033164597.1"/>
    </source>
</evidence>
<gene>
    <name evidence="2" type="primary">LOC117143848</name>
</gene>
<dbReference type="AlphaFoldDB" id="A0A6P8K896"/>
<dbReference type="RefSeq" id="XP_033164597.1">
    <property type="nucleotide sequence ID" value="XM_033308706.1"/>
</dbReference>
<protein>
    <submittedName>
        <fullName evidence="2">Uncharacterized protein LOC117143848</fullName>
    </submittedName>
</protein>
<evidence type="ECO:0000313" key="1">
    <source>
        <dbReference type="Proteomes" id="UP000515162"/>
    </source>
</evidence>
<organism evidence="1 2">
    <name type="scientific">Drosophila mauritiana</name>
    <name type="common">Fruit fly</name>
    <dbReference type="NCBI Taxonomy" id="7226"/>
    <lineage>
        <taxon>Eukaryota</taxon>
        <taxon>Metazoa</taxon>
        <taxon>Ecdysozoa</taxon>
        <taxon>Arthropoda</taxon>
        <taxon>Hexapoda</taxon>
        <taxon>Insecta</taxon>
        <taxon>Pterygota</taxon>
        <taxon>Neoptera</taxon>
        <taxon>Endopterygota</taxon>
        <taxon>Diptera</taxon>
        <taxon>Brachycera</taxon>
        <taxon>Muscomorpha</taxon>
        <taxon>Ephydroidea</taxon>
        <taxon>Drosophilidae</taxon>
        <taxon>Drosophila</taxon>
        <taxon>Sophophora</taxon>
    </lineage>
</organism>
<name>A0A6P8K896_DROMA</name>
<reference evidence="2" key="1">
    <citation type="submission" date="2025-08" db="UniProtKB">
        <authorList>
            <consortium name="RefSeq"/>
        </authorList>
    </citation>
    <scope>IDENTIFICATION</scope>
    <source>
        <strain evidence="2">Mau12</strain>
        <tissue evidence="2">Whole Body</tissue>
    </source>
</reference>
<keyword evidence="1" id="KW-1185">Reference proteome</keyword>
<accession>A0A6P8K896</accession>